<dbReference type="PANTHER" id="PTHR33976">
    <property type="entry name" value="OS07G0645000 PROTEIN"/>
    <property type="match status" value="1"/>
</dbReference>
<dbReference type="Pfam" id="PF25884">
    <property type="entry name" value="At5g19230"/>
    <property type="match status" value="1"/>
</dbReference>
<dbReference type="InterPro" id="IPR045285">
    <property type="entry name" value="At5g19230-like"/>
</dbReference>
<dbReference type="InterPro" id="IPR059083">
    <property type="entry name" value="At5g19230_dom"/>
</dbReference>
<protein>
    <submittedName>
        <fullName evidence="5">Uncharacterized GPI-anchored protein At3g06035</fullName>
    </submittedName>
</protein>
<sequence length="204" mass="21957">MASPRCHLLVLLLLQLMLLLFHPVKSHDEEETLLRDINKYRASLNLSPLTENKDADCIAEQVADQFEKQPCSNTTGANSAPGAEIQLANYPAILHQCHLNTINTKDVAIIPACVPNLVPTLVLSNFTGSHYSRYLKDSKYTEAGISAEDDWIVVVLTTNAPVAAAGTAVGGNSVPRNPTNSASKAGPSSHLLSLFLVLVLVLFS</sequence>
<evidence type="ECO:0000313" key="5">
    <source>
        <dbReference type="RefSeq" id="XP_010278076.1"/>
    </source>
</evidence>
<organism evidence="4 5">
    <name type="scientific">Nelumbo nucifera</name>
    <name type="common">Sacred lotus</name>
    <dbReference type="NCBI Taxonomy" id="4432"/>
    <lineage>
        <taxon>Eukaryota</taxon>
        <taxon>Viridiplantae</taxon>
        <taxon>Streptophyta</taxon>
        <taxon>Embryophyta</taxon>
        <taxon>Tracheophyta</taxon>
        <taxon>Spermatophyta</taxon>
        <taxon>Magnoliopsida</taxon>
        <taxon>Proteales</taxon>
        <taxon>Nelumbonaceae</taxon>
        <taxon>Nelumbo</taxon>
    </lineage>
</organism>
<dbReference type="RefSeq" id="XP_010278076.1">
    <property type="nucleotide sequence ID" value="XM_010279774.2"/>
</dbReference>
<dbReference type="Proteomes" id="UP000189703">
    <property type="component" value="Unplaced"/>
</dbReference>
<keyword evidence="2" id="KW-0732">Signal</keyword>
<dbReference type="PANTHER" id="PTHR33976:SF8">
    <property type="entry name" value="OS07G0645000 PROTEIN"/>
    <property type="match status" value="1"/>
</dbReference>
<dbReference type="Gene3D" id="3.40.33.10">
    <property type="entry name" value="CAP"/>
    <property type="match status" value="1"/>
</dbReference>
<gene>
    <name evidence="5" type="primary">LOC104612379</name>
</gene>
<name>A0A1U8BDS4_NELNU</name>
<evidence type="ECO:0000259" key="3">
    <source>
        <dbReference type="Pfam" id="PF25884"/>
    </source>
</evidence>
<accession>A0A1U8BDS4</accession>
<feature type="chain" id="PRO_5043994264" evidence="2">
    <location>
        <begin position="27"/>
        <end position="204"/>
    </location>
</feature>
<feature type="signal peptide" evidence="2">
    <location>
        <begin position="1"/>
        <end position="26"/>
    </location>
</feature>
<keyword evidence="4" id="KW-1185">Reference proteome</keyword>
<dbReference type="OrthoDB" id="753138at2759"/>
<dbReference type="InterPro" id="IPR035940">
    <property type="entry name" value="CAP_sf"/>
</dbReference>
<feature type="compositionally biased region" description="Polar residues" evidence="1">
    <location>
        <begin position="174"/>
        <end position="183"/>
    </location>
</feature>
<dbReference type="KEGG" id="nnu:104612379"/>
<proteinExistence type="predicted"/>
<feature type="region of interest" description="Disordered" evidence="1">
    <location>
        <begin position="167"/>
        <end position="187"/>
    </location>
</feature>
<dbReference type="AlphaFoldDB" id="A0A1U8BDS4"/>
<evidence type="ECO:0000313" key="4">
    <source>
        <dbReference type="Proteomes" id="UP000189703"/>
    </source>
</evidence>
<dbReference type="GeneID" id="104612379"/>
<feature type="domain" description="Uncharacterized GPI-anchored protein At5g19230-like" evidence="3">
    <location>
        <begin position="30"/>
        <end position="156"/>
    </location>
</feature>
<evidence type="ECO:0000256" key="1">
    <source>
        <dbReference type="SAM" id="MobiDB-lite"/>
    </source>
</evidence>
<dbReference type="FunCoup" id="A0A1U8BDS4">
    <property type="interactions" value="1601"/>
</dbReference>
<dbReference type="eggNOG" id="ENOG502RYCU">
    <property type="taxonomic scope" value="Eukaryota"/>
</dbReference>
<reference evidence="5" key="1">
    <citation type="submission" date="2025-08" db="UniProtKB">
        <authorList>
            <consortium name="RefSeq"/>
        </authorList>
    </citation>
    <scope>IDENTIFICATION</scope>
</reference>
<evidence type="ECO:0000256" key="2">
    <source>
        <dbReference type="SAM" id="SignalP"/>
    </source>
</evidence>